<dbReference type="PANTHER" id="PTHR30308:SF2">
    <property type="entry name" value="SSRA-BINDING PROTEIN"/>
    <property type="match status" value="1"/>
</dbReference>
<evidence type="ECO:0000256" key="2">
    <source>
        <dbReference type="ARBA" id="ARBA00022884"/>
    </source>
</evidence>
<dbReference type="CDD" id="cd09294">
    <property type="entry name" value="SmpB"/>
    <property type="match status" value="1"/>
</dbReference>
<comment type="caution">
    <text evidence="4">The sequence shown here is derived from an EMBL/GenBank/DDBJ whole genome shotgun (WGS) entry which is preliminary data.</text>
</comment>
<dbReference type="GO" id="GO:0003723">
    <property type="term" value="F:RNA binding"/>
    <property type="evidence" value="ECO:0007669"/>
    <property type="project" value="UniProtKB-UniRule"/>
</dbReference>
<dbReference type="InterPro" id="IPR000037">
    <property type="entry name" value="SsrA-bd_prot"/>
</dbReference>
<organism evidence="4 5">
    <name type="scientific">Malaciobacter halophilus</name>
    <dbReference type="NCBI Taxonomy" id="197482"/>
    <lineage>
        <taxon>Bacteria</taxon>
        <taxon>Pseudomonadati</taxon>
        <taxon>Campylobacterota</taxon>
        <taxon>Epsilonproteobacteria</taxon>
        <taxon>Campylobacterales</taxon>
        <taxon>Arcobacteraceae</taxon>
        <taxon>Malaciobacter</taxon>
    </lineage>
</organism>
<evidence type="ECO:0000256" key="1">
    <source>
        <dbReference type="ARBA" id="ARBA00022490"/>
    </source>
</evidence>
<dbReference type="HAMAP" id="MF_00023">
    <property type="entry name" value="SmpB"/>
    <property type="match status" value="1"/>
</dbReference>
<reference evidence="4 5" key="1">
    <citation type="submission" date="2017-09" db="EMBL/GenBank/DDBJ databases">
        <title>Genomics of the genus Arcobacter.</title>
        <authorList>
            <person name="Perez-Cataluna A."/>
            <person name="Figueras M.J."/>
            <person name="Salas-Masso N."/>
        </authorList>
    </citation>
    <scope>NUCLEOTIDE SEQUENCE [LARGE SCALE GENOMIC DNA]</scope>
    <source>
        <strain evidence="4 5">DSM 18005</strain>
    </source>
</reference>
<dbReference type="RefSeq" id="WP_101184317.1">
    <property type="nucleotide sequence ID" value="NZ_CP031218.1"/>
</dbReference>
<accession>A0A2N1J3S9</accession>
<comment type="similarity">
    <text evidence="3">Belongs to the SmpB family.</text>
</comment>
<evidence type="ECO:0000313" key="5">
    <source>
        <dbReference type="Proteomes" id="UP000233248"/>
    </source>
</evidence>
<dbReference type="GO" id="GO:0005829">
    <property type="term" value="C:cytosol"/>
    <property type="evidence" value="ECO:0007669"/>
    <property type="project" value="TreeGrafter"/>
</dbReference>
<sequence>MAKQKSKNQEFKNKKAFHDYFILEQFEAGIVLEGSEVKALREGRANLKDSFVRVIKGEVFILNMHISHLSTAHSTYRPDERRSRKLLLHKKEIDKMYTKVTKDGVTLVPLKMYFNSKNIVKVLIATAKGKKLHDKREDLKRKTMQRESQQALKNFK</sequence>
<dbReference type="AlphaFoldDB" id="A0A2N1J3S9"/>
<dbReference type="EMBL" id="NXIF01000020">
    <property type="protein sequence ID" value="PKI81218.1"/>
    <property type="molecule type" value="Genomic_DNA"/>
</dbReference>
<dbReference type="OrthoDB" id="9805462at2"/>
<dbReference type="KEGG" id="ahs:AHALO_0291"/>
<comment type="subcellular location">
    <subcellularLocation>
        <location evidence="3">Cytoplasm</location>
    </subcellularLocation>
    <text evidence="3">The tmRNA-SmpB complex associates with stalled 70S ribosomes.</text>
</comment>
<dbReference type="SUPFAM" id="SSF74982">
    <property type="entry name" value="Small protein B (SmpB)"/>
    <property type="match status" value="1"/>
</dbReference>
<dbReference type="PANTHER" id="PTHR30308">
    <property type="entry name" value="TMRNA-BINDING COMPONENT OF TRANS-TRANSLATION TAGGING COMPLEX"/>
    <property type="match status" value="1"/>
</dbReference>
<dbReference type="GO" id="GO:0070929">
    <property type="term" value="P:trans-translation"/>
    <property type="evidence" value="ECO:0007669"/>
    <property type="project" value="UniProtKB-UniRule"/>
</dbReference>
<dbReference type="Pfam" id="PF01668">
    <property type="entry name" value="SmpB"/>
    <property type="match status" value="1"/>
</dbReference>
<dbReference type="Gene3D" id="2.40.280.10">
    <property type="match status" value="1"/>
</dbReference>
<dbReference type="InterPro" id="IPR023620">
    <property type="entry name" value="SmpB"/>
</dbReference>
<evidence type="ECO:0000313" key="4">
    <source>
        <dbReference type="EMBL" id="PKI81218.1"/>
    </source>
</evidence>
<dbReference type="Proteomes" id="UP000233248">
    <property type="component" value="Unassembled WGS sequence"/>
</dbReference>
<gene>
    <name evidence="3" type="primary">smpB</name>
    <name evidence="4" type="ORF">CP960_05005</name>
</gene>
<dbReference type="GO" id="GO:0070930">
    <property type="term" value="P:trans-translation-dependent protein tagging"/>
    <property type="evidence" value="ECO:0007669"/>
    <property type="project" value="TreeGrafter"/>
</dbReference>
<dbReference type="InterPro" id="IPR020081">
    <property type="entry name" value="SsrA-bd_prot_CS"/>
</dbReference>
<proteinExistence type="inferred from homology"/>
<protein>
    <recommendedName>
        <fullName evidence="3">SsrA-binding protein</fullName>
    </recommendedName>
    <alternativeName>
        <fullName evidence="3">Small protein B</fullName>
    </alternativeName>
</protein>
<dbReference type="PROSITE" id="PS01317">
    <property type="entry name" value="SSRP"/>
    <property type="match status" value="1"/>
</dbReference>
<evidence type="ECO:0000256" key="3">
    <source>
        <dbReference type="HAMAP-Rule" id="MF_00023"/>
    </source>
</evidence>
<keyword evidence="2 3" id="KW-0694">RNA-binding</keyword>
<name>A0A2N1J3S9_9BACT</name>
<dbReference type="NCBIfam" id="NF003843">
    <property type="entry name" value="PRK05422.1"/>
    <property type="match status" value="1"/>
</dbReference>
<dbReference type="NCBIfam" id="TIGR00086">
    <property type="entry name" value="smpB"/>
    <property type="match status" value="1"/>
</dbReference>
<comment type="function">
    <text evidence="3">Required for rescue of stalled ribosomes mediated by trans-translation. Binds to transfer-messenger RNA (tmRNA), required for stable association of tmRNA with ribosomes. tmRNA and SmpB together mimic tRNA shape, replacing the anticodon stem-loop with SmpB. tmRNA is encoded by the ssrA gene; the 2 termini fold to resemble tRNA(Ala) and it encodes a 'tag peptide', a short internal open reading frame. During trans-translation Ala-aminoacylated tmRNA acts like a tRNA, entering the A-site of stalled ribosomes, displacing the stalled mRNA. The ribosome then switches to translate the ORF on the tmRNA; the nascent peptide is terminated with the 'tag peptide' encoded by the tmRNA and targeted for degradation. The ribosome is freed to recommence translation, which seems to be the essential function of trans-translation.</text>
</comment>
<keyword evidence="1 3" id="KW-0963">Cytoplasm</keyword>
<keyword evidence="5" id="KW-1185">Reference proteome</keyword>